<organism evidence="1 2">
    <name type="scientific">Elysia crispata</name>
    <name type="common">lettuce slug</name>
    <dbReference type="NCBI Taxonomy" id="231223"/>
    <lineage>
        <taxon>Eukaryota</taxon>
        <taxon>Metazoa</taxon>
        <taxon>Spiralia</taxon>
        <taxon>Lophotrochozoa</taxon>
        <taxon>Mollusca</taxon>
        <taxon>Gastropoda</taxon>
        <taxon>Heterobranchia</taxon>
        <taxon>Euthyneura</taxon>
        <taxon>Panpulmonata</taxon>
        <taxon>Sacoglossa</taxon>
        <taxon>Placobranchoidea</taxon>
        <taxon>Plakobranchidae</taxon>
        <taxon>Elysia</taxon>
    </lineage>
</organism>
<evidence type="ECO:0000313" key="2">
    <source>
        <dbReference type="Proteomes" id="UP001283361"/>
    </source>
</evidence>
<accession>A0AAE1CLU2</accession>
<keyword evidence="2" id="KW-1185">Reference proteome</keyword>
<dbReference type="AlphaFoldDB" id="A0AAE1CLU2"/>
<sequence length="233" mass="26655">MELFVECIEENELPELFSDPKIKLNTSDNVDKNVIDHEIKLWIPEKRKRPECFRDIGAEAERLQSLLQEDIPNLKMLHGEVAKLDRMMKISGAKHDPRVKRFSCELDLLKPLIAQSKAEINEMVASVASLLDFIDSTSGYGSAVKDSLLEETENVSKENEFGDFNLNIGSMTSYPDADFSNLGNTLKKQKVYHKKPLLKRSPILQCDMCGEECKEITRNFTWESFHVIFVVDL</sequence>
<protein>
    <submittedName>
        <fullName evidence="1">Uncharacterized protein</fullName>
    </submittedName>
</protein>
<reference evidence="1" key="1">
    <citation type="journal article" date="2023" name="G3 (Bethesda)">
        <title>A reference genome for the long-term kleptoplast-retaining sea slug Elysia crispata morphotype clarki.</title>
        <authorList>
            <person name="Eastman K.E."/>
            <person name="Pendleton A.L."/>
            <person name="Shaikh M.A."/>
            <person name="Suttiyut T."/>
            <person name="Ogas R."/>
            <person name="Tomko P."/>
            <person name="Gavelis G."/>
            <person name="Widhalm J.R."/>
            <person name="Wisecaver J.H."/>
        </authorList>
    </citation>
    <scope>NUCLEOTIDE SEQUENCE</scope>
    <source>
        <strain evidence="1">ECLA1</strain>
    </source>
</reference>
<dbReference type="Proteomes" id="UP001283361">
    <property type="component" value="Unassembled WGS sequence"/>
</dbReference>
<comment type="caution">
    <text evidence="1">The sequence shown here is derived from an EMBL/GenBank/DDBJ whole genome shotgun (WGS) entry which is preliminary data.</text>
</comment>
<name>A0AAE1CLU2_9GAST</name>
<evidence type="ECO:0000313" key="1">
    <source>
        <dbReference type="EMBL" id="KAK3711754.1"/>
    </source>
</evidence>
<gene>
    <name evidence="1" type="ORF">RRG08_036960</name>
</gene>
<proteinExistence type="predicted"/>
<dbReference type="EMBL" id="JAWDGP010007596">
    <property type="protein sequence ID" value="KAK3711754.1"/>
    <property type="molecule type" value="Genomic_DNA"/>
</dbReference>